<protein>
    <submittedName>
        <fullName evidence="1">Helix-turn-helix transcriptional regulator</fullName>
    </submittedName>
</protein>
<evidence type="ECO:0000313" key="2">
    <source>
        <dbReference type="Proteomes" id="UP001202289"/>
    </source>
</evidence>
<reference evidence="1" key="1">
    <citation type="submission" date="2022-05" db="EMBL/GenBank/DDBJ databases">
        <title>Comparative Genomics of Spacecraft Associated Microbes.</title>
        <authorList>
            <person name="Tran M.T."/>
            <person name="Wright A."/>
            <person name="Seuylemezian A."/>
            <person name="Eisen J."/>
            <person name="Coil D."/>
        </authorList>
    </citation>
    <scope>NUCLEOTIDE SEQUENCE</scope>
    <source>
        <strain evidence="1">FAIRING 10M-2.2</strain>
    </source>
</reference>
<dbReference type="Proteomes" id="UP001202289">
    <property type="component" value="Unassembled WGS sequence"/>
</dbReference>
<dbReference type="EMBL" id="JAMBOP010000015">
    <property type="protein sequence ID" value="MCM3736758.1"/>
    <property type="molecule type" value="Genomic_DNA"/>
</dbReference>
<proteinExistence type="predicted"/>
<sequence>MPKVHVTLDSVLKKTGKTQKELAEITGIRPAAISELYNNQRKSLNREHIDKIITALNITDINELITIVND</sequence>
<gene>
    <name evidence="1" type="ORF">M3215_13250</name>
</gene>
<name>A0ACC6A7Y4_9BACI</name>
<accession>A0ACC6A7Y4</accession>
<comment type="caution">
    <text evidence="1">The sequence shown here is derived from an EMBL/GenBank/DDBJ whole genome shotgun (WGS) entry which is preliminary data.</text>
</comment>
<organism evidence="1 2">
    <name type="scientific">Bacillus cytotoxicus</name>
    <dbReference type="NCBI Taxonomy" id="580165"/>
    <lineage>
        <taxon>Bacteria</taxon>
        <taxon>Bacillati</taxon>
        <taxon>Bacillota</taxon>
        <taxon>Bacilli</taxon>
        <taxon>Bacillales</taxon>
        <taxon>Bacillaceae</taxon>
        <taxon>Bacillus</taxon>
        <taxon>Bacillus cereus group</taxon>
    </lineage>
</organism>
<evidence type="ECO:0000313" key="1">
    <source>
        <dbReference type="EMBL" id="MCM3736758.1"/>
    </source>
</evidence>
<keyword evidence="2" id="KW-1185">Reference proteome</keyword>